<name>A0A512E4K8_9PROT</name>
<evidence type="ECO:0000313" key="3">
    <source>
        <dbReference type="Proteomes" id="UP000321523"/>
    </source>
</evidence>
<dbReference type="EMBL" id="BJYZ01000109">
    <property type="protein sequence ID" value="GEO43623.1"/>
    <property type="molecule type" value="Genomic_DNA"/>
</dbReference>
<accession>A0A512E4K8</accession>
<sequence>MKKIIFAAMTVVALSSTALPAMADIVNGYIKQNGTYVAPYIRSAPGTCVYGGCR</sequence>
<protein>
    <submittedName>
        <fullName evidence="2">Uncharacterized protein</fullName>
    </submittedName>
</protein>
<gene>
    <name evidence="2" type="ORF">SAE02_77710</name>
</gene>
<proteinExistence type="predicted"/>
<keyword evidence="1" id="KW-0732">Signal</keyword>
<evidence type="ECO:0000313" key="2">
    <source>
        <dbReference type="EMBL" id="GEO43623.1"/>
    </source>
</evidence>
<keyword evidence="3" id="KW-1185">Reference proteome</keyword>
<feature type="signal peptide" evidence="1">
    <location>
        <begin position="1"/>
        <end position="23"/>
    </location>
</feature>
<comment type="caution">
    <text evidence="2">The sequence shown here is derived from an EMBL/GenBank/DDBJ whole genome shotgun (WGS) entry which is preliminary data.</text>
</comment>
<evidence type="ECO:0000256" key="1">
    <source>
        <dbReference type="SAM" id="SignalP"/>
    </source>
</evidence>
<organism evidence="2 3">
    <name type="scientific">Skermanella aerolata</name>
    <dbReference type="NCBI Taxonomy" id="393310"/>
    <lineage>
        <taxon>Bacteria</taxon>
        <taxon>Pseudomonadati</taxon>
        <taxon>Pseudomonadota</taxon>
        <taxon>Alphaproteobacteria</taxon>
        <taxon>Rhodospirillales</taxon>
        <taxon>Azospirillaceae</taxon>
        <taxon>Skermanella</taxon>
    </lineage>
</organism>
<dbReference type="Proteomes" id="UP000321523">
    <property type="component" value="Unassembled WGS sequence"/>
</dbReference>
<dbReference type="RefSeq" id="WP_157599396.1">
    <property type="nucleotide sequence ID" value="NZ_BJYZ01000109.1"/>
</dbReference>
<reference evidence="2 3" key="1">
    <citation type="submission" date="2019-07" db="EMBL/GenBank/DDBJ databases">
        <title>Whole genome shotgun sequence of Skermanella aerolata NBRC 106429.</title>
        <authorList>
            <person name="Hosoyama A."/>
            <person name="Uohara A."/>
            <person name="Ohji S."/>
            <person name="Ichikawa N."/>
        </authorList>
    </citation>
    <scope>NUCLEOTIDE SEQUENCE [LARGE SCALE GENOMIC DNA]</scope>
    <source>
        <strain evidence="2 3">NBRC 106429</strain>
    </source>
</reference>
<feature type="chain" id="PRO_5022183197" evidence="1">
    <location>
        <begin position="24"/>
        <end position="54"/>
    </location>
</feature>
<dbReference type="AlphaFoldDB" id="A0A512E4K8"/>